<dbReference type="WBParaSite" id="L893_g15402.t1">
    <property type="protein sequence ID" value="L893_g15402.t1"/>
    <property type="gene ID" value="L893_g15402"/>
</dbReference>
<evidence type="ECO:0000313" key="2">
    <source>
        <dbReference type="WBParaSite" id="L893_g15402.t1"/>
    </source>
</evidence>
<dbReference type="Proteomes" id="UP000095287">
    <property type="component" value="Unplaced"/>
</dbReference>
<organism evidence="1 2">
    <name type="scientific">Steinernema glaseri</name>
    <dbReference type="NCBI Taxonomy" id="37863"/>
    <lineage>
        <taxon>Eukaryota</taxon>
        <taxon>Metazoa</taxon>
        <taxon>Ecdysozoa</taxon>
        <taxon>Nematoda</taxon>
        <taxon>Chromadorea</taxon>
        <taxon>Rhabditida</taxon>
        <taxon>Tylenchina</taxon>
        <taxon>Panagrolaimomorpha</taxon>
        <taxon>Strongyloidoidea</taxon>
        <taxon>Steinernematidae</taxon>
        <taxon>Steinernema</taxon>
    </lineage>
</organism>
<protein>
    <submittedName>
        <fullName evidence="2">Secreted protein</fullName>
    </submittedName>
</protein>
<proteinExistence type="predicted"/>
<name>A0A1I7YDX3_9BILA</name>
<sequence>MTLNNPILMAIPSVSTAPGCLLGTAARGARVRDFSTTATFRHFNADNHANRCSATETSVDYRRLFSVSSAEIDTRRFVQLSSWSRGRIDRDNETSSCLRPFPVFGTFYSNSSCGVNFGNRQNCTHRSERREHVRPQRLPSVSLFIISVIFS</sequence>
<dbReference type="AlphaFoldDB" id="A0A1I7YDX3"/>
<evidence type="ECO:0000313" key="1">
    <source>
        <dbReference type="Proteomes" id="UP000095287"/>
    </source>
</evidence>
<accession>A0A1I7YDX3</accession>
<reference evidence="2" key="1">
    <citation type="submission" date="2016-11" db="UniProtKB">
        <authorList>
            <consortium name="WormBaseParasite"/>
        </authorList>
    </citation>
    <scope>IDENTIFICATION</scope>
</reference>
<keyword evidence="1" id="KW-1185">Reference proteome</keyword>